<evidence type="ECO:0000313" key="8">
    <source>
        <dbReference type="Proteomes" id="UP001321477"/>
    </source>
</evidence>
<dbReference type="InterPro" id="IPR018394">
    <property type="entry name" value="DNA_photolyase_1_CS_C"/>
</dbReference>
<organism evidence="7 8">
    <name type="scientific">Agromyces marinus</name>
    <dbReference type="NCBI Taxonomy" id="1389020"/>
    <lineage>
        <taxon>Bacteria</taxon>
        <taxon>Bacillati</taxon>
        <taxon>Actinomycetota</taxon>
        <taxon>Actinomycetes</taxon>
        <taxon>Micrococcales</taxon>
        <taxon>Microbacteriaceae</taxon>
        <taxon>Agromyces</taxon>
    </lineage>
</organism>
<dbReference type="Proteomes" id="UP001321477">
    <property type="component" value="Chromosome"/>
</dbReference>
<keyword evidence="2 5" id="KW-0285">Flavoprotein</keyword>
<dbReference type="Pfam" id="PF00875">
    <property type="entry name" value="DNA_photolyase"/>
    <property type="match status" value="1"/>
</dbReference>
<dbReference type="InterPro" id="IPR006050">
    <property type="entry name" value="DNA_photolyase_N"/>
</dbReference>
<evidence type="ECO:0000256" key="3">
    <source>
        <dbReference type="ARBA" id="ARBA00022827"/>
    </source>
</evidence>
<keyword evidence="3 5" id="KW-0274">FAD</keyword>
<dbReference type="RefSeq" id="WP_234660851.1">
    <property type="nucleotide sequence ID" value="NZ_AP027734.1"/>
</dbReference>
<dbReference type="Gene3D" id="3.40.50.620">
    <property type="entry name" value="HUPs"/>
    <property type="match status" value="1"/>
</dbReference>
<comment type="similarity">
    <text evidence="5">Belongs to the DNA photolyase family.</text>
</comment>
<dbReference type="InterPro" id="IPR002081">
    <property type="entry name" value="Cryptochrome/DNA_photolyase_1"/>
</dbReference>
<dbReference type="SUPFAM" id="SSF48173">
    <property type="entry name" value="Cryptochrome/photolyase FAD-binding domain"/>
    <property type="match status" value="1"/>
</dbReference>
<dbReference type="PRINTS" id="PR00147">
    <property type="entry name" value="DNAPHOTLYASE"/>
</dbReference>
<comment type="cofactor">
    <cofactor evidence="1">
        <name>FAD</name>
        <dbReference type="ChEBI" id="CHEBI:57692"/>
    </cofactor>
</comment>
<dbReference type="PANTHER" id="PTHR11455:SF9">
    <property type="entry name" value="CRYPTOCHROME CIRCADIAN CLOCK 5 ISOFORM X1"/>
    <property type="match status" value="1"/>
</dbReference>
<dbReference type="PROSITE" id="PS51645">
    <property type="entry name" value="PHR_CRY_ALPHA_BETA"/>
    <property type="match status" value="1"/>
</dbReference>
<evidence type="ECO:0000256" key="2">
    <source>
        <dbReference type="ARBA" id="ARBA00022630"/>
    </source>
</evidence>
<evidence type="ECO:0000256" key="4">
    <source>
        <dbReference type="ARBA" id="ARBA00022991"/>
    </source>
</evidence>
<dbReference type="EMBL" id="AP027734">
    <property type="protein sequence ID" value="BDZ54214.1"/>
    <property type="molecule type" value="Genomic_DNA"/>
</dbReference>
<dbReference type="InterPro" id="IPR036134">
    <property type="entry name" value="Crypto/Photolyase_FAD-like_sf"/>
</dbReference>
<feature type="domain" description="Photolyase/cryptochrome alpha/beta" evidence="6">
    <location>
        <begin position="4"/>
        <end position="133"/>
    </location>
</feature>
<name>A0ABM8H0F0_9MICO</name>
<dbReference type="PROSITE" id="PS00394">
    <property type="entry name" value="DNA_PHOTOLYASES_1_1"/>
    <property type="match status" value="1"/>
</dbReference>
<sequence>MSTAPTIVWFRDDLRLGDNPALVAAAERGDPTIAVYVLDEQSPGIRPLGGAAKWWLHHSLERLASDLGERGVPLVLGRGAAAGVIRSLVDEAGAGAVLWNRRYGAAERAVDTALKAALTESGVEVGSFGASLLFEPWTIRTGAGTPYSVFTPFWRACLAADEPRHPSQPPELTAGGAGADRLAARGARLDDWGLLPTDPDWAGGLRETWEPGERAAHRRLRAFLAGDLDRYADARDRLDLDATSRLSPHLRWGELSPHQVWHETRRRAAGTEGAAKFLSELGWREFAYHVLFHFPELATRNLRPEFDRFPWPPPDTDAITAWERGTTGIPVVDAAMRELWRTGGMHNRARMVAASFLTKNLLVDWRLGEQWFWDTLVDADPASNPFGWQWVAGSGADAAPYFRVFNPELQRRRFDPDDEYVRRWIPELDTADYPEPLVDLRGSRAAALAAYEHVTGAR</sequence>
<dbReference type="Gene3D" id="1.25.40.80">
    <property type="match status" value="1"/>
</dbReference>
<dbReference type="Pfam" id="PF03441">
    <property type="entry name" value="FAD_binding_7"/>
    <property type="match status" value="1"/>
</dbReference>
<dbReference type="InterPro" id="IPR005101">
    <property type="entry name" value="Cryptochr/Photolyase_FAD-bd"/>
</dbReference>
<evidence type="ECO:0000313" key="7">
    <source>
        <dbReference type="EMBL" id="BDZ54214.1"/>
    </source>
</evidence>
<evidence type="ECO:0000256" key="1">
    <source>
        <dbReference type="ARBA" id="ARBA00001974"/>
    </source>
</evidence>
<dbReference type="InterPro" id="IPR014729">
    <property type="entry name" value="Rossmann-like_a/b/a_fold"/>
</dbReference>
<dbReference type="PANTHER" id="PTHR11455">
    <property type="entry name" value="CRYPTOCHROME"/>
    <property type="match status" value="1"/>
</dbReference>
<evidence type="ECO:0000256" key="5">
    <source>
        <dbReference type="RuleBase" id="RU004182"/>
    </source>
</evidence>
<dbReference type="Gene3D" id="1.10.579.10">
    <property type="entry name" value="DNA Cyclobutane Dipyrimidine Photolyase, subunit A, domain 3"/>
    <property type="match status" value="1"/>
</dbReference>
<reference evidence="8" key="1">
    <citation type="journal article" date="2019" name="Int. J. Syst. Evol. Microbiol.">
        <title>The Global Catalogue of Microorganisms (GCM) 10K type strain sequencing project: providing services to taxonomists for standard genome sequencing and annotation.</title>
        <authorList>
            <consortium name="The Broad Institute Genomics Platform"/>
            <consortium name="The Broad Institute Genome Sequencing Center for Infectious Disease"/>
            <person name="Wu L."/>
            <person name="Ma J."/>
        </authorList>
    </citation>
    <scope>NUCLEOTIDE SEQUENCE [LARGE SCALE GENOMIC DNA]</scope>
    <source>
        <strain evidence="8">NBRC 109019</strain>
    </source>
</reference>
<dbReference type="SUPFAM" id="SSF52425">
    <property type="entry name" value="Cryptochrome/photolyase, N-terminal domain"/>
    <property type="match status" value="1"/>
</dbReference>
<keyword evidence="4 5" id="KW-0157">Chromophore</keyword>
<protein>
    <submittedName>
        <fullName evidence="7">Deoxyribodipyrimidine photo-lyase</fullName>
    </submittedName>
</protein>
<keyword evidence="8" id="KW-1185">Reference proteome</keyword>
<dbReference type="PROSITE" id="PS00691">
    <property type="entry name" value="DNA_PHOTOLYASES_1_2"/>
    <property type="match status" value="1"/>
</dbReference>
<gene>
    <name evidence="7" type="ORF">GCM10025870_12870</name>
</gene>
<accession>A0ABM8H0F0</accession>
<evidence type="ECO:0000259" key="6">
    <source>
        <dbReference type="PROSITE" id="PS51645"/>
    </source>
</evidence>
<proteinExistence type="inferred from homology"/>
<dbReference type="InterPro" id="IPR036155">
    <property type="entry name" value="Crypto/Photolyase_N_sf"/>
</dbReference>